<keyword evidence="7" id="KW-1185">Reference proteome</keyword>
<dbReference type="InterPro" id="IPR015353">
    <property type="entry name" value="Rubisco_LSMT_subst-bd"/>
</dbReference>
<dbReference type="InterPro" id="IPR050600">
    <property type="entry name" value="SETD3_SETD6_MTase"/>
</dbReference>
<dbReference type="SUPFAM" id="SSF82199">
    <property type="entry name" value="SET domain"/>
    <property type="match status" value="1"/>
</dbReference>
<keyword evidence="2 4" id="KW-0808">Transferase</keyword>
<evidence type="ECO:0000256" key="2">
    <source>
        <dbReference type="ARBA" id="ARBA00022679"/>
    </source>
</evidence>
<dbReference type="GO" id="GO:0032259">
    <property type="term" value="P:methylation"/>
    <property type="evidence" value="ECO:0007669"/>
    <property type="project" value="UniProtKB-KW"/>
</dbReference>
<sequence>MTRQNTIPGVDGINQTALVPLWDLLNHTQGKISTDYNPILKRIECLALRDFKCGEQLFIFYGPRSNGEFFIHNGFVPDNNEYDNYIIKLGISKSDPLKEKRSLILQKISLANIHQFCLKKGPVQIPQNLVAFVRIFCMDEDQLHHWLESDNLTDLGYEACTVDLALEKKSWIFLQTRLKLILAAYKTTVDEDLSLLNENKLPPNITLALKMRYSEKVIIRDNIEWLKQRIEQ</sequence>
<comment type="similarity">
    <text evidence="4">Belongs to the class V-like SAM-binding methyltransferase superfamily. SETD3 actin-histidine methyltransferase family.</text>
</comment>
<proteinExistence type="inferred from homology"/>
<dbReference type="AlphaFoldDB" id="A0AAW1VAB3"/>
<dbReference type="InterPro" id="IPR036464">
    <property type="entry name" value="Rubisco_LSMT_subst-bd_sf"/>
</dbReference>
<dbReference type="SUPFAM" id="SSF81822">
    <property type="entry name" value="RuBisCo LSMT C-terminal, substrate-binding domain"/>
    <property type="match status" value="1"/>
</dbReference>
<dbReference type="PANTHER" id="PTHR13271:SF47">
    <property type="entry name" value="ACTIN-HISTIDINE N-METHYLTRANSFERASE"/>
    <property type="match status" value="1"/>
</dbReference>
<dbReference type="PROSITE" id="PS51565">
    <property type="entry name" value="SAM_MT85_SETD3"/>
    <property type="match status" value="1"/>
</dbReference>
<organism evidence="6 7">
    <name type="scientific">Henosepilachna vigintioctopunctata</name>
    <dbReference type="NCBI Taxonomy" id="420089"/>
    <lineage>
        <taxon>Eukaryota</taxon>
        <taxon>Metazoa</taxon>
        <taxon>Ecdysozoa</taxon>
        <taxon>Arthropoda</taxon>
        <taxon>Hexapoda</taxon>
        <taxon>Insecta</taxon>
        <taxon>Pterygota</taxon>
        <taxon>Neoptera</taxon>
        <taxon>Endopterygota</taxon>
        <taxon>Coleoptera</taxon>
        <taxon>Polyphaga</taxon>
        <taxon>Cucujiformia</taxon>
        <taxon>Coccinelloidea</taxon>
        <taxon>Coccinellidae</taxon>
        <taxon>Epilachninae</taxon>
        <taxon>Epilachnini</taxon>
        <taxon>Henosepilachna</taxon>
    </lineage>
</organism>
<dbReference type="Pfam" id="PF09273">
    <property type="entry name" value="Rubis-subs-bind"/>
    <property type="match status" value="1"/>
</dbReference>
<dbReference type="Gene3D" id="3.90.1420.10">
    <property type="entry name" value="Rubisco LSMT, substrate-binding domain"/>
    <property type="match status" value="1"/>
</dbReference>
<dbReference type="EMBL" id="JARQZJ010000129">
    <property type="protein sequence ID" value="KAK9891640.1"/>
    <property type="molecule type" value="Genomic_DNA"/>
</dbReference>
<gene>
    <name evidence="6" type="ORF">WA026_015604</name>
</gene>
<dbReference type="Proteomes" id="UP001431783">
    <property type="component" value="Unassembled WGS sequence"/>
</dbReference>
<dbReference type="EC" id="2.1.1.85" evidence="4"/>
<accession>A0AAW1VAB3</accession>
<evidence type="ECO:0000313" key="6">
    <source>
        <dbReference type="EMBL" id="KAK9891640.1"/>
    </source>
</evidence>
<evidence type="ECO:0000313" key="7">
    <source>
        <dbReference type="Proteomes" id="UP001431783"/>
    </source>
</evidence>
<name>A0AAW1VAB3_9CUCU</name>
<comment type="catalytic activity">
    <reaction evidence="4">
        <text>L-histidyl-[protein] + S-adenosyl-L-methionine = N(tele)-methyl-L-histidyl-[protein] + S-adenosyl-L-homocysteine + H(+)</text>
        <dbReference type="Rhea" id="RHEA:19369"/>
        <dbReference type="Rhea" id="RHEA-COMP:9745"/>
        <dbReference type="Rhea" id="RHEA-COMP:11600"/>
        <dbReference type="ChEBI" id="CHEBI:15378"/>
        <dbReference type="ChEBI" id="CHEBI:16367"/>
        <dbReference type="ChEBI" id="CHEBI:29979"/>
        <dbReference type="ChEBI" id="CHEBI:57856"/>
        <dbReference type="ChEBI" id="CHEBI:59789"/>
        <dbReference type="EC" id="2.1.1.85"/>
    </reaction>
</comment>
<reference evidence="6 7" key="1">
    <citation type="submission" date="2023-03" db="EMBL/GenBank/DDBJ databases">
        <title>Genome insight into feeding habits of ladybird beetles.</title>
        <authorList>
            <person name="Li H.-S."/>
            <person name="Huang Y.-H."/>
            <person name="Pang H."/>
        </authorList>
    </citation>
    <scope>NUCLEOTIDE SEQUENCE [LARGE SCALE GENOMIC DNA]</scope>
    <source>
        <strain evidence="6">SYSU_2023b</strain>
        <tissue evidence="6">Whole body</tissue>
    </source>
</reference>
<dbReference type="Gene3D" id="3.90.1410.10">
    <property type="entry name" value="set domain protein methyltransferase, domain 1"/>
    <property type="match status" value="1"/>
</dbReference>
<dbReference type="GO" id="GO:0016279">
    <property type="term" value="F:protein-lysine N-methyltransferase activity"/>
    <property type="evidence" value="ECO:0007669"/>
    <property type="project" value="TreeGrafter"/>
</dbReference>
<protein>
    <recommendedName>
        <fullName evidence="4">protein-histidine N-methyltransferase</fullName>
        <ecNumber evidence="4">2.1.1.85</ecNumber>
    </recommendedName>
</protein>
<evidence type="ECO:0000256" key="1">
    <source>
        <dbReference type="ARBA" id="ARBA00022603"/>
    </source>
</evidence>
<evidence type="ECO:0000259" key="5">
    <source>
        <dbReference type="Pfam" id="PF09273"/>
    </source>
</evidence>
<evidence type="ECO:0000256" key="3">
    <source>
        <dbReference type="ARBA" id="ARBA00022691"/>
    </source>
</evidence>
<dbReference type="InterPro" id="IPR046341">
    <property type="entry name" value="SET_dom_sf"/>
</dbReference>
<dbReference type="InterPro" id="IPR025785">
    <property type="entry name" value="SETD3"/>
</dbReference>
<keyword evidence="3 4" id="KW-0949">S-adenosyl-L-methionine</keyword>
<comment type="caution">
    <text evidence="6">The sequence shown here is derived from an EMBL/GenBank/DDBJ whole genome shotgun (WGS) entry which is preliminary data.</text>
</comment>
<evidence type="ECO:0000256" key="4">
    <source>
        <dbReference type="PROSITE-ProRule" id="PRU00898"/>
    </source>
</evidence>
<keyword evidence="1 4" id="KW-0489">Methyltransferase</keyword>
<feature type="domain" description="Rubisco LSMT substrate-binding" evidence="5">
    <location>
        <begin position="92"/>
        <end position="218"/>
    </location>
</feature>
<dbReference type="PANTHER" id="PTHR13271">
    <property type="entry name" value="UNCHARACTERIZED PUTATIVE METHYLTRANSFERASE"/>
    <property type="match status" value="1"/>
</dbReference>
<dbReference type="GO" id="GO:0018064">
    <property type="term" value="F:protein-L-histidine N-tele-methyltransferase activity"/>
    <property type="evidence" value="ECO:0007669"/>
    <property type="project" value="UniProtKB-EC"/>
</dbReference>